<dbReference type="PROSITE" id="PS51746">
    <property type="entry name" value="PPM_2"/>
    <property type="match status" value="1"/>
</dbReference>
<evidence type="ECO:0000256" key="1">
    <source>
        <dbReference type="SAM" id="MobiDB-lite"/>
    </source>
</evidence>
<evidence type="ECO:0000259" key="2">
    <source>
        <dbReference type="PROSITE" id="PS51746"/>
    </source>
</evidence>
<evidence type="ECO:0000313" key="3">
    <source>
        <dbReference type="EMBL" id="CAD8669119.1"/>
    </source>
</evidence>
<dbReference type="PANTHER" id="PTHR13832">
    <property type="entry name" value="PROTEIN PHOSPHATASE 2C"/>
    <property type="match status" value="1"/>
</dbReference>
<sequence length="605" mass="65667">MAQMETSEGTFESMPQVTYGVAMRPTKKNEDRFLVFAKPIPGLADGIVGVFDGHNGDGASEFLQLQIVPLLKKHALSEKLDESGWPTNINAILSNTFLKLDQTVRDLMPCGSTCSVILIKQLGNEVLVKVAWVGDSRCSVHDSLSNGYRDVSVDHRADNLDEQRRIMHACLDTISNQHLAGWRTSGTISVEERDKLLNVSSVLLRDNAFSSNATLQHPAMQMTHTDFSHGLDPRMLGIGSVHGIDPSGAPKETRSVHGLARSAHSNARSAHSARSGHSNSSPAHNGEKPKSRLGGPQGADASRMGFMASYHGQPSLPATKSDKGDIDTTSLVMPKFDESKTGLLFKNEPSGDVPSLEDSTRGTRRIKQAGHANEPAEPEVVFLRRSSMCEVRTRGNEDKRRLSLTAPRSFALGEQLVPGATTSMRALWPQGSSQDLTEPHEENRVAQLGGSANDLVATFKNATVASTHNSSRTPKMQIYNRQYGMLESSCENQELEVITRENEGVVFCGRYRTETGRLVGNARVFLPSGISVMCTRCIGDREARLGSGAAIASAPQIADLALTLAPGGGDASCSPPTGSGTCWRRPRCTSWCASRRPRARRRRSW</sequence>
<dbReference type="Gene3D" id="3.60.40.10">
    <property type="entry name" value="PPM-type phosphatase domain"/>
    <property type="match status" value="1"/>
</dbReference>
<feature type="region of interest" description="Disordered" evidence="1">
    <location>
        <begin position="238"/>
        <end position="303"/>
    </location>
</feature>
<feature type="region of interest" description="Disordered" evidence="1">
    <location>
        <begin position="308"/>
        <end position="327"/>
    </location>
</feature>
<feature type="domain" description="PPM-type phosphatase" evidence="2">
    <location>
        <begin position="8"/>
        <end position="283"/>
    </location>
</feature>
<dbReference type="CDD" id="cd00143">
    <property type="entry name" value="PP2Cc"/>
    <property type="match status" value="1"/>
</dbReference>
<organism evidence="3">
    <name type="scientific">Pyramimonas obovata</name>
    <dbReference type="NCBI Taxonomy" id="1411642"/>
    <lineage>
        <taxon>Eukaryota</taxon>
        <taxon>Viridiplantae</taxon>
        <taxon>Chlorophyta</taxon>
        <taxon>Pyramimonadophyceae</taxon>
        <taxon>Pyramimonadales</taxon>
        <taxon>Pyramimonadaceae</taxon>
        <taxon>Pyramimonas</taxon>
        <taxon>Pyramimonas incertae sedis</taxon>
    </lineage>
</organism>
<dbReference type="AlphaFoldDB" id="A0A7S0R733"/>
<dbReference type="InterPro" id="IPR015655">
    <property type="entry name" value="PP2C"/>
</dbReference>
<dbReference type="InterPro" id="IPR036457">
    <property type="entry name" value="PPM-type-like_dom_sf"/>
</dbReference>
<feature type="compositionally biased region" description="Low complexity" evidence="1">
    <location>
        <begin position="260"/>
        <end position="281"/>
    </location>
</feature>
<dbReference type="EMBL" id="HBFA01019243">
    <property type="protein sequence ID" value="CAD8669119.1"/>
    <property type="molecule type" value="Transcribed_RNA"/>
</dbReference>
<dbReference type="SUPFAM" id="SSF81606">
    <property type="entry name" value="PP2C-like"/>
    <property type="match status" value="1"/>
</dbReference>
<accession>A0A7S0R733</accession>
<dbReference type="SMART" id="SM00332">
    <property type="entry name" value="PP2Cc"/>
    <property type="match status" value="1"/>
</dbReference>
<dbReference type="GO" id="GO:0004722">
    <property type="term" value="F:protein serine/threonine phosphatase activity"/>
    <property type="evidence" value="ECO:0007669"/>
    <property type="project" value="InterPro"/>
</dbReference>
<protein>
    <recommendedName>
        <fullName evidence="2">PPM-type phosphatase domain-containing protein</fullName>
    </recommendedName>
</protein>
<gene>
    <name evidence="3" type="ORF">POBO1169_LOCUS9853</name>
</gene>
<proteinExistence type="predicted"/>
<dbReference type="Pfam" id="PF00481">
    <property type="entry name" value="PP2C"/>
    <property type="match status" value="1"/>
</dbReference>
<dbReference type="InterPro" id="IPR001932">
    <property type="entry name" value="PPM-type_phosphatase-like_dom"/>
</dbReference>
<name>A0A7S0R733_9CHLO</name>
<reference evidence="3" key="1">
    <citation type="submission" date="2021-01" db="EMBL/GenBank/DDBJ databases">
        <authorList>
            <person name="Corre E."/>
            <person name="Pelletier E."/>
            <person name="Niang G."/>
            <person name="Scheremetjew M."/>
            <person name="Finn R."/>
            <person name="Kale V."/>
            <person name="Holt S."/>
            <person name="Cochrane G."/>
            <person name="Meng A."/>
            <person name="Brown T."/>
            <person name="Cohen L."/>
        </authorList>
    </citation>
    <scope>NUCLEOTIDE SEQUENCE</scope>
    <source>
        <strain evidence="3">CCMP722</strain>
    </source>
</reference>
<dbReference type="PANTHER" id="PTHR13832:SF827">
    <property type="entry name" value="PROTEIN PHOSPHATASE 1L"/>
    <property type="match status" value="1"/>
</dbReference>